<protein>
    <recommendedName>
        <fullName evidence="12">G protein-coupled glucose receptor regulating Gpa2-domain-containing protein</fullName>
    </recommendedName>
</protein>
<dbReference type="InterPro" id="IPR023041">
    <property type="entry name" value="Glucose_rcpt_Git3-like_N"/>
</dbReference>
<comment type="caution">
    <text evidence="10">The sequence shown here is derived from an EMBL/GenBank/DDBJ whole genome shotgun (WGS) entry which is preliminary data.</text>
</comment>
<feature type="compositionally biased region" description="Acidic residues" evidence="5">
    <location>
        <begin position="409"/>
        <end position="431"/>
    </location>
</feature>
<keyword evidence="11" id="KW-1185">Reference proteome</keyword>
<comment type="subcellular location">
    <subcellularLocation>
        <location evidence="1">Membrane</location>
        <topology evidence="1">Multi-pass membrane protein</topology>
    </subcellularLocation>
</comment>
<feature type="region of interest" description="Disordered" evidence="5">
    <location>
        <begin position="392"/>
        <end position="431"/>
    </location>
</feature>
<dbReference type="GO" id="GO:0004930">
    <property type="term" value="F:G protein-coupled receptor activity"/>
    <property type="evidence" value="ECO:0007669"/>
    <property type="project" value="TreeGrafter"/>
</dbReference>
<feature type="transmembrane region" description="Helical" evidence="6">
    <location>
        <begin position="346"/>
        <end position="365"/>
    </location>
</feature>
<dbReference type="Gene3D" id="1.20.1070.10">
    <property type="entry name" value="Rhodopsin 7-helix transmembrane proteins"/>
    <property type="match status" value="1"/>
</dbReference>
<reference evidence="10 11" key="1">
    <citation type="submission" date="2021-02" db="EMBL/GenBank/DDBJ databases">
        <title>Genome assembly of Pseudopithomyces chartarum.</title>
        <authorList>
            <person name="Jauregui R."/>
            <person name="Singh J."/>
            <person name="Voisey C."/>
        </authorList>
    </citation>
    <scope>NUCLEOTIDE SEQUENCE [LARGE SCALE GENOMIC DNA]</scope>
    <source>
        <strain evidence="10 11">AGR01</strain>
    </source>
</reference>
<feature type="compositionally biased region" description="Polar residues" evidence="5">
    <location>
        <begin position="253"/>
        <end position="266"/>
    </location>
</feature>
<dbReference type="GO" id="GO:0007189">
    <property type="term" value="P:adenylate cyclase-activating G protein-coupled receptor signaling pathway"/>
    <property type="evidence" value="ECO:0007669"/>
    <property type="project" value="TreeGrafter"/>
</dbReference>
<name>A0AAN6LVE5_9PLEO</name>
<evidence type="ECO:0000256" key="2">
    <source>
        <dbReference type="ARBA" id="ARBA00022692"/>
    </source>
</evidence>
<feature type="signal peptide" evidence="7">
    <location>
        <begin position="1"/>
        <end position="28"/>
    </location>
</feature>
<keyword evidence="2 6" id="KW-0812">Transmembrane</keyword>
<dbReference type="PANTHER" id="PTHR23112">
    <property type="entry name" value="G PROTEIN-COUPLED RECEPTOR 157-RELATED"/>
    <property type="match status" value="1"/>
</dbReference>
<evidence type="ECO:0000259" key="8">
    <source>
        <dbReference type="Pfam" id="PF11710"/>
    </source>
</evidence>
<feature type="domain" description="Glucose receptor Git3-like N-terminal" evidence="8">
    <location>
        <begin position="1"/>
        <end position="153"/>
    </location>
</feature>
<accession>A0AAN6LVE5</accession>
<dbReference type="PANTHER" id="PTHR23112:SF37">
    <property type="entry name" value="G PROTEIN-COUPLED RECEPTOR GPR1"/>
    <property type="match status" value="1"/>
</dbReference>
<evidence type="ECO:0000256" key="7">
    <source>
        <dbReference type="SAM" id="SignalP"/>
    </source>
</evidence>
<feature type="transmembrane region" description="Helical" evidence="6">
    <location>
        <begin position="119"/>
        <end position="146"/>
    </location>
</feature>
<dbReference type="SUPFAM" id="SSF81321">
    <property type="entry name" value="Family A G protein-coupled receptor-like"/>
    <property type="match status" value="1"/>
</dbReference>
<keyword evidence="3 6" id="KW-1133">Transmembrane helix</keyword>
<evidence type="ECO:0000256" key="5">
    <source>
        <dbReference type="SAM" id="MobiDB-lite"/>
    </source>
</evidence>
<evidence type="ECO:0008006" key="12">
    <source>
        <dbReference type="Google" id="ProtNLM"/>
    </source>
</evidence>
<dbReference type="InterPro" id="IPR022596">
    <property type="entry name" value="GPR1/2/3_C"/>
</dbReference>
<gene>
    <name evidence="10" type="ORF">GRF29_154g1226769</name>
</gene>
<sequence>MLLIFGDLMKAMWLSVLGVVSIARGTVATESAFCQASGFLVQFGTETSDYSVLAIAIHSALQVFRPSNQIRSDGLYPYRHQVYIGALVIPAAMSGLAFINPKWGYMSQGPFCSLPLRPFWYRLALAWIPRYLIAVIILGLAIAIYAHVGFEFRALAHSFQADKPSISTTTPMLSVRSAETGSVSMPAMSEYQISQFRRGSSVVSMIGASRRASVVASVGSQVTDFVNDTTHALAAPEGSNTVDRCYMLPPLQSYNTTSPTHQPTPNKDTKDLPPPESHNDNSPPPEAPESHMQQHLAQQHLRIHRQLRLMFIYPLAYVLVWLFPFINHCFTYSDAFARHPVYWLNLISTICITLMGAIDCLIFSLRERPWRHIAFSDGTFLGSFHGYGEVKAGDGEGGEEGDVGGGEWGEGEGGEDEEEYGDDGDDGVGGH</sequence>
<keyword evidence="4 6" id="KW-0472">Membrane</keyword>
<dbReference type="GO" id="GO:0005886">
    <property type="term" value="C:plasma membrane"/>
    <property type="evidence" value="ECO:0007669"/>
    <property type="project" value="TreeGrafter"/>
</dbReference>
<evidence type="ECO:0000313" key="10">
    <source>
        <dbReference type="EMBL" id="KAK3202930.1"/>
    </source>
</evidence>
<evidence type="ECO:0000256" key="4">
    <source>
        <dbReference type="ARBA" id="ARBA00023136"/>
    </source>
</evidence>
<dbReference type="Proteomes" id="UP001280581">
    <property type="component" value="Unassembled WGS sequence"/>
</dbReference>
<evidence type="ECO:0000256" key="3">
    <source>
        <dbReference type="ARBA" id="ARBA00022989"/>
    </source>
</evidence>
<feature type="domain" description="G protein-coupled receptor GPR1/2/3 C-terminal" evidence="9">
    <location>
        <begin position="300"/>
        <end position="372"/>
    </location>
</feature>
<proteinExistence type="predicted"/>
<dbReference type="Pfam" id="PF11970">
    <property type="entry name" value="GPR_Gpa2_C"/>
    <property type="match status" value="1"/>
</dbReference>
<feature type="compositionally biased region" description="Basic and acidic residues" evidence="5">
    <location>
        <begin position="267"/>
        <end position="279"/>
    </location>
</feature>
<feature type="transmembrane region" description="Helical" evidence="6">
    <location>
        <begin position="82"/>
        <end position="99"/>
    </location>
</feature>
<dbReference type="Pfam" id="PF11710">
    <property type="entry name" value="Git3"/>
    <property type="match status" value="1"/>
</dbReference>
<evidence type="ECO:0000256" key="1">
    <source>
        <dbReference type="ARBA" id="ARBA00004141"/>
    </source>
</evidence>
<dbReference type="EMBL" id="WVTA01000013">
    <property type="protein sequence ID" value="KAK3202930.1"/>
    <property type="molecule type" value="Genomic_DNA"/>
</dbReference>
<evidence type="ECO:0000313" key="11">
    <source>
        <dbReference type="Proteomes" id="UP001280581"/>
    </source>
</evidence>
<evidence type="ECO:0000259" key="9">
    <source>
        <dbReference type="Pfam" id="PF11970"/>
    </source>
</evidence>
<organism evidence="10 11">
    <name type="scientific">Pseudopithomyces chartarum</name>
    <dbReference type="NCBI Taxonomy" id="1892770"/>
    <lineage>
        <taxon>Eukaryota</taxon>
        <taxon>Fungi</taxon>
        <taxon>Dikarya</taxon>
        <taxon>Ascomycota</taxon>
        <taxon>Pezizomycotina</taxon>
        <taxon>Dothideomycetes</taxon>
        <taxon>Pleosporomycetidae</taxon>
        <taxon>Pleosporales</taxon>
        <taxon>Massarineae</taxon>
        <taxon>Didymosphaeriaceae</taxon>
        <taxon>Pseudopithomyces</taxon>
    </lineage>
</organism>
<dbReference type="AlphaFoldDB" id="A0AAN6LVE5"/>
<evidence type="ECO:0000256" key="6">
    <source>
        <dbReference type="SAM" id="Phobius"/>
    </source>
</evidence>
<feature type="chain" id="PRO_5042881297" description="G protein-coupled glucose receptor regulating Gpa2-domain-containing protein" evidence="7">
    <location>
        <begin position="29"/>
        <end position="431"/>
    </location>
</feature>
<feature type="region of interest" description="Disordered" evidence="5">
    <location>
        <begin position="253"/>
        <end position="295"/>
    </location>
</feature>
<feature type="transmembrane region" description="Helical" evidence="6">
    <location>
        <begin position="307"/>
        <end position="326"/>
    </location>
</feature>
<keyword evidence="7" id="KW-0732">Signal</keyword>